<evidence type="ECO:0000256" key="2">
    <source>
        <dbReference type="ARBA" id="ARBA00023224"/>
    </source>
</evidence>
<dbReference type="InterPro" id="IPR004089">
    <property type="entry name" value="MCPsignal_dom"/>
</dbReference>
<proteinExistence type="inferred from homology"/>
<evidence type="ECO:0000313" key="10">
    <source>
        <dbReference type="Proteomes" id="UP000239539"/>
    </source>
</evidence>
<dbReference type="PROSITE" id="PS50885">
    <property type="entry name" value="HAMP"/>
    <property type="match status" value="1"/>
</dbReference>
<evidence type="ECO:0000259" key="7">
    <source>
        <dbReference type="PROSITE" id="PS50111"/>
    </source>
</evidence>
<evidence type="ECO:0000313" key="9">
    <source>
        <dbReference type="EMBL" id="PRO68302.1"/>
    </source>
</evidence>
<dbReference type="Gene3D" id="1.10.287.950">
    <property type="entry name" value="Methyl-accepting chemotaxis protein"/>
    <property type="match status" value="1"/>
</dbReference>
<keyword evidence="6" id="KW-0812">Transmembrane</keyword>
<name>A0ABX5CL52_9ALTE</name>
<dbReference type="SMART" id="SM00283">
    <property type="entry name" value="MA"/>
    <property type="match status" value="1"/>
</dbReference>
<keyword evidence="6" id="KW-0472">Membrane</keyword>
<dbReference type="Pfam" id="PF00015">
    <property type="entry name" value="MCPsignal"/>
    <property type="match status" value="1"/>
</dbReference>
<gene>
    <name evidence="9" type="ORF">C6Y39_14845</name>
</gene>
<comment type="subcellular location">
    <subcellularLocation>
        <location evidence="1">Membrane</location>
    </subcellularLocation>
</comment>
<evidence type="ECO:0000256" key="5">
    <source>
        <dbReference type="SAM" id="Coils"/>
    </source>
</evidence>
<protein>
    <submittedName>
        <fullName evidence="9">Chemotaxis protein</fullName>
    </submittedName>
</protein>
<dbReference type="InterPro" id="IPR003660">
    <property type="entry name" value="HAMP_dom"/>
</dbReference>
<feature type="domain" description="HAMP" evidence="8">
    <location>
        <begin position="338"/>
        <end position="391"/>
    </location>
</feature>
<feature type="coiled-coil region" evidence="5">
    <location>
        <begin position="467"/>
        <end position="494"/>
    </location>
</feature>
<dbReference type="SUPFAM" id="SSF58104">
    <property type="entry name" value="Methyl-accepting chemotaxis protein (MCP) signaling domain"/>
    <property type="match status" value="1"/>
</dbReference>
<dbReference type="EMBL" id="PVNO01000027">
    <property type="protein sequence ID" value="PRO68302.1"/>
    <property type="molecule type" value="Genomic_DNA"/>
</dbReference>
<keyword evidence="2 4" id="KW-0807">Transducer</keyword>
<dbReference type="PANTHER" id="PTHR32089:SF112">
    <property type="entry name" value="LYSOZYME-LIKE PROTEIN-RELATED"/>
    <property type="match status" value="1"/>
</dbReference>
<keyword evidence="5" id="KW-0175">Coiled coil</keyword>
<evidence type="ECO:0000256" key="6">
    <source>
        <dbReference type="SAM" id="Phobius"/>
    </source>
</evidence>
<sequence length="669" mass="72750">MFYMESLLVRLLQRFSILQLSVLGAGILLISVAYLAFKDIKRSLDDTRAASTDIEMIALIATVESVAHHHAVERGLTAGYLGNPTPKGRDNVEAQRKQADRAAAQLSLLLQNDSAYGNRVTKILNPLLGYLGDKDALRREVDSQEGTRAFRFYSSLNASALNAATALTMYVNNLASKEQLSSAILLAQLKERLGQQRGKVNGIIAQQEASDTVISELKRYQQEIQYISGKLENSLSKDSVAMFTRAMTSDKATLINRTLKNLNSGKVDVTMLPTNSEWFGAATSQINDVKSILDNIWVQVNKNAKDMHSEASFALILTLIIIFVGIVVITLIYRALLYILNTQLTRLTQNLSKIAEKGDLTVDVKMQVQNELGTVSIAINKTILALKDLIRGLEQSIDASSRLSSELEASCTEMVQDAGKTQQRSLNIASALEEISVTSTDIAKSAFDTLAASKSLDQLAIEAFDINESIRTAMKQLEDDMTDVKDNAAAMEKQVTDISSILETINTLSDQTNLLALNAAIEAARAGEHGRGFAVVADEVRKLAQSSRDASAQIATLLTALQQASLVVVQDVNKNALAVNQSVEITGRGRETARKVKDAASNVELMANNMSAAAEQQSVTTQEVAKDIVDVEAAAKHEVELAQALSKLSNLMKENNLVLSRTIANFTID</sequence>
<accession>A0ABX5CL52</accession>
<evidence type="ECO:0000256" key="1">
    <source>
        <dbReference type="ARBA" id="ARBA00004370"/>
    </source>
</evidence>
<evidence type="ECO:0000259" key="8">
    <source>
        <dbReference type="PROSITE" id="PS50885"/>
    </source>
</evidence>
<feature type="domain" description="Methyl-accepting transducer" evidence="7">
    <location>
        <begin position="396"/>
        <end position="632"/>
    </location>
</feature>
<comment type="similarity">
    <text evidence="3">Belongs to the methyl-accepting chemotaxis (MCP) protein family.</text>
</comment>
<dbReference type="InterPro" id="IPR013587">
    <property type="entry name" value="Nitrate/nitrite_sensing"/>
</dbReference>
<dbReference type="Pfam" id="PF08376">
    <property type="entry name" value="NIT"/>
    <property type="match status" value="1"/>
</dbReference>
<feature type="transmembrane region" description="Helical" evidence="6">
    <location>
        <begin position="15"/>
        <end position="37"/>
    </location>
</feature>
<dbReference type="Proteomes" id="UP000239539">
    <property type="component" value="Unassembled WGS sequence"/>
</dbReference>
<organism evidence="9 10">
    <name type="scientific">Alteromonas gracilis</name>
    <dbReference type="NCBI Taxonomy" id="1479524"/>
    <lineage>
        <taxon>Bacteria</taxon>
        <taxon>Pseudomonadati</taxon>
        <taxon>Pseudomonadota</taxon>
        <taxon>Gammaproteobacteria</taxon>
        <taxon>Alteromonadales</taxon>
        <taxon>Alteromonadaceae</taxon>
        <taxon>Alteromonas/Salinimonas group</taxon>
        <taxon>Alteromonas</taxon>
    </lineage>
</organism>
<dbReference type="PANTHER" id="PTHR32089">
    <property type="entry name" value="METHYL-ACCEPTING CHEMOTAXIS PROTEIN MCPB"/>
    <property type="match status" value="1"/>
</dbReference>
<evidence type="ECO:0000256" key="3">
    <source>
        <dbReference type="ARBA" id="ARBA00029447"/>
    </source>
</evidence>
<evidence type="ECO:0000256" key="4">
    <source>
        <dbReference type="PROSITE-ProRule" id="PRU00284"/>
    </source>
</evidence>
<dbReference type="PROSITE" id="PS50111">
    <property type="entry name" value="CHEMOTAXIS_TRANSDUC_2"/>
    <property type="match status" value="1"/>
</dbReference>
<keyword evidence="10" id="KW-1185">Reference proteome</keyword>
<comment type="caution">
    <text evidence="9">The sequence shown here is derived from an EMBL/GenBank/DDBJ whole genome shotgun (WGS) entry which is preliminary data.</text>
</comment>
<keyword evidence="6" id="KW-1133">Transmembrane helix</keyword>
<reference evidence="10" key="1">
    <citation type="journal article" date="2020" name="Int. J. Syst. Evol. Microbiol.">
        <title>Alteromonas alba sp. nov., a marine bacterium isolated from the seawater of the West Pacific Ocean.</title>
        <authorList>
            <person name="Sun C."/>
            <person name="Wu Y.-H."/>
            <person name="Xamxidin M."/>
            <person name="Cheng H."/>
            <person name="Xu X.-W."/>
        </authorList>
    </citation>
    <scope>NUCLEOTIDE SEQUENCE [LARGE SCALE GENOMIC DNA]</scope>
    <source>
        <strain evidence="10">9a2</strain>
    </source>
</reference>
<feature type="transmembrane region" description="Helical" evidence="6">
    <location>
        <begin position="313"/>
        <end position="340"/>
    </location>
</feature>